<dbReference type="EC" id="2.3.2.2" evidence="11"/>
<comment type="pathway">
    <text evidence="11">Sulfur metabolism; glutathione metabolism.</text>
</comment>
<keyword evidence="12" id="KW-0732">Signal</keyword>
<keyword evidence="11" id="KW-0317">Glutathione biosynthesis</keyword>
<accession>A0A1M6JEZ5</accession>
<evidence type="ECO:0000256" key="9">
    <source>
        <dbReference type="PIRSR" id="PIRSR600101-1"/>
    </source>
</evidence>
<dbReference type="AlphaFoldDB" id="A0A1M6JEZ5"/>
<keyword evidence="4 11" id="KW-0808">Transferase</keyword>
<evidence type="ECO:0000256" key="1">
    <source>
        <dbReference type="ARBA" id="ARBA00001049"/>
    </source>
</evidence>
<dbReference type="OrthoDB" id="9781342at2"/>
<feature type="binding site" evidence="10">
    <location>
        <position position="469"/>
    </location>
    <ligand>
        <name>L-glutamate</name>
        <dbReference type="ChEBI" id="CHEBI:29985"/>
    </ligand>
</feature>
<evidence type="ECO:0000256" key="7">
    <source>
        <dbReference type="ARBA" id="ARBA00023315"/>
    </source>
</evidence>
<keyword evidence="5 11" id="KW-0378">Hydrolase</keyword>
<dbReference type="NCBIfam" id="TIGR00066">
    <property type="entry name" value="g_glut_trans"/>
    <property type="match status" value="1"/>
</dbReference>
<dbReference type="PRINTS" id="PR01210">
    <property type="entry name" value="GGTRANSPTASE"/>
</dbReference>
<feature type="signal peptide" evidence="12">
    <location>
        <begin position="1"/>
        <end position="18"/>
    </location>
</feature>
<name>A0A1M6JEZ5_9PROT</name>
<dbReference type="InterPro" id="IPR029055">
    <property type="entry name" value="Ntn_hydrolases_N"/>
</dbReference>
<sequence length="562" mass="58641">MRLIIAALLLLGALPALAQTPAVAQRHMVAAAHPIAAEAGLEVLRRGGGAVDAAVAIQAVLTLVEPQSSGIGGGALLLHWDGAAGAVTAFDGREAAPAGAQPDLFLRPDGTPLPFYDAVLSGRSVGVPGAVAMLEMAHRRHGKLPWDSLWQRAIELSEEGFPVSARLAEAIASDAARLARHPSTREYFLRGGDRPLQAGERLQNPALAETFRLVAREGAAALLRGGIASTIASAVRGHGEGGLMTVDDLAVYSAKERQPLCYPYRAFRICGFPPPSSGGVAVGQILGVLEHFDMPHLDPRGPQAAHLLAEAGRLAFADRAQYLADSDFVPVPVRGLLDPTYLTLRAQLVAPGRAIAEPRAGNPRWRETRRHAPMPEAVENGTSHVSVVDSAGNAVSMTTTVEDAFGARLMVAGFILNNELTDFSFRPDLEGRPIANRVQGGKRPRSSMSPSLVLDSGGKLLAVLGSPGGSRIIGYVAQALVGMLDWNLSPQDAVSLPHVGTVGGAVELEEGSSAAELAAALQARGQRVEIRPMVSGLQAIRLTAAGLVGGADPRREGVAVGD</sequence>
<evidence type="ECO:0000256" key="3">
    <source>
        <dbReference type="ARBA" id="ARBA00009381"/>
    </source>
</evidence>
<dbReference type="GO" id="GO:0006750">
    <property type="term" value="P:glutathione biosynthetic process"/>
    <property type="evidence" value="ECO:0007669"/>
    <property type="project" value="UniProtKB-KW"/>
</dbReference>
<evidence type="ECO:0000256" key="2">
    <source>
        <dbReference type="ARBA" id="ARBA00001089"/>
    </source>
</evidence>
<comment type="catalytic activity">
    <reaction evidence="1 11">
        <text>an S-substituted glutathione + H2O = an S-substituted L-cysteinylglycine + L-glutamate</text>
        <dbReference type="Rhea" id="RHEA:59468"/>
        <dbReference type="ChEBI" id="CHEBI:15377"/>
        <dbReference type="ChEBI" id="CHEBI:29985"/>
        <dbReference type="ChEBI" id="CHEBI:90779"/>
        <dbReference type="ChEBI" id="CHEBI:143103"/>
        <dbReference type="EC" id="3.4.19.13"/>
    </reaction>
</comment>
<keyword evidence="7 11" id="KW-0012">Acyltransferase</keyword>
<dbReference type="EC" id="3.4.19.13" evidence="11"/>
<dbReference type="PANTHER" id="PTHR43199:SF1">
    <property type="entry name" value="GLUTATHIONE HYDROLASE PROENZYME"/>
    <property type="match status" value="1"/>
</dbReference>
<dbReference type="SUPFAM" id="SSF56235">
    <property type="entry name" value="N-terminal nucleophile aminohydrolases (Ntn hydrolases)"/>
    <property type="match status" value="1"/>
</dbReference>
<dbReference type="InterPro" id="IPR043137">
    <property type="entry name" value="GGT_ssub_C"/>
</dbReference>
<dbReference type="GO" id="GO:0103068">
    <property type="term" value="F:leukotriene C4 gamma-glutamyl transferase activity"/>
    <property type="evidence" value="ECO:0007669"/>
    <property type="project" value="UniProtKB-EC"/>
</dbReference>
<evidence type="ECO:0000256" key="10">
    <source>
        <dbReference type="PIRSR" id="PIRSR600101-2"/>
    </source>
</evidence>
<keyword evidence="6 11" id="KW-0865">Zymogen</keyword>
<proteinExistence type="inferred from homology"/>
<feature type="binding site" evidence="10">
    <location>
        <position position="422"/>
    </location>
    <ligand>
        <name>L-glutamate</name>
        <dbReference type="ChEBI" id="CHEBI:29985"/>
    </ligand>
</feature>
<dbReference type="Gene3D" id="1.10.246.130">
    <property type="match status" value="1"/>
</dbReference>
<dbReference type="InterPro" id="IPR055262">
    <property type="entry name" value="GGT_CS"/>
</dbReference>
<dbReference type="InterPro" id="IPR051792">
    <property type="entry name" value="GGT_bact"/>
</dbReference>
<feature type="chain" id="PRO_5013087673" description="Glutathione hydrolase proenzyme" evidence="12">
    <location>
        <begin position="19"/>
        <end position="562"/>
    </location>
</feature>
<gene>
    <name evidence="13" type="ORF">SAMN02745194_02596</name>
</gene>
<dbReference type="Gene3D" id="3.60.20.40">
    <property type="match status" value="1"/>
</dbReference>
<evidence type="ECO:0000256" key="4">
    <source>
        <dbReference type="ARBA" id="ARBA00022679"/>
    </source>
</evidence>
<evidence type="ECO:0000256" key="11">
    <source>
        <dbReference type="RuleBase" id="RU368036"/>
    </source>
</evidence>
<dbReference type="RefSeq" id="WP_073135347.1">
    <property type="nucleotide sequence ID" value="NZ_FQZF01000014.1"/>
</dbReference>
<dbReference type="EMBL" id="FQZF01000014">
    <property type="protein sequence ID" value="SHJ45251.1"/>
    <property type="molecule type" value="Genomic_DNA"/>
</dbReference>
<dbReference type="PANTHER" id="PTHR43199">
    <property type="entry name" value="GLUTATHIONE HYDROLASE"/>
    <property type="match status" value="1"/>
</dbReference>
<dbReference type="Pfam" id="PF01019">
    <property type="entry name" value="G_glu_transpept"/>
    <property type="match status" value="1"/>
</dbReference>
<dbReference type="InterPro" id="IPR043138">
    <property type="entry name" value="GGT_lsub"/>
</dbReference>
<keyword evidence="14" id="KW-1185">Reference proteome</keyword>
<dbReference type="GO" id="GO:0006751">
    <property type="term" value="P:glutathione catabolic process"/>
    <property type="evidence" value="ECO:0007669"/>
    <property type="project" value="UniProtKB-UniRule"/>
</dbReference>
<dbReference type="InterPro" id="IPR000101">
    <property type="entry name" value="GGT_peptidase"/>
</dbReference>
<reference evidence="13 14" key="1">
    <citation type="submission" date="2016-11" db="EMBL/GenBank/DDBJ databases">
        <authorList>
            <person name="Jaros S."/>
            <person name="Januszkiewicz K."/>
            <person name="Wedrychowicz H."/>
        </authorList>
    </citation>
    <scope>NUCLEOTIDE SEQUENCE [LARGE SCALE GENOMIC DNA]</scope>
    <source>
        <strain evidence="13 14">DSM 14916</strain>
    </source>
</reference>
<feature type="binding site" evidence="10">
    <location>
        <position position="93"/>
    </location>
    <ligand>
        <name>L-glutamate</name>
        <dbReference type="ChEBI" id="CHEBI:29985"/>
    </ligand>
</feature>
<feature type="binding site" evidence="10">
    <location>
        <begin position="446"/>
        <end position="447"/>
    </location>
    <ligand>
        <name>L-glutamate</name>
        <dbReference type="ChEBI" id="CHEBI:29985"/>
    </ligand>
</feature>
<evidence type="ECO:0000256" key="6">
    <source>
        <dbReference type="ARBA" id="ARBA00023145"/>
    </source>
</evidence>
<evidence type="ECO:0000313" key="14">
    <source>
        <dbReference type="Proteomes" id="UP000184387"/>
    </source>
</evidence>
<dbReference type="GO" id="GO:0036374">
    <property type="term" value="F:glutathione hydrolase activity"/>
    <property type="evidence" value="ECO:0007669"/>
    <property type="project" value="UniProtKB-UniRule"/>
</dbReference>
<evidence type="ECO:0000256" key="12">
    <source>
        <dbReference type="SAM" id="SignalP"/>
    </source>
</evidence>
<feature type="active site" description="Nucleophile" evidence="9">
    <location>
        <position position="382"/>
    </location>
</feature>
<dbReference type="STRING" id="198092.SAMN02745194_02596"/>
<dbReference type="PROSITE" id="PS00462">
    <property type="entry name" value="G_GLU_TRANSPEPTIDASE"/>
    <property type="match status" value="1"/>
</dbReference>
<evidence type="ECO:0000256" key="5">
    <source>
        <dbReference type="ARBA" id="ARBA00022801"/>
    </source>
</evidence>
<comment type="catalytic activity">
    <reaction evidence="2 11">
        <text>glutathione + H2O = L-cysteinylglycine + L-glutamate</text>
        <dbReference type="Rhea" id="RHEA:28807"/>
        <dbReference type="ChEBI" id="CHEBI:15377"/>
        <dbReference type="ChEBI" id="CHEBI:29985"/>
        <dbReference type="ChEBI" id="CHEBI:57925"/>
        <dbReference type="ChEBI" id="CHEBI:61694"/>
        <dbReference type="EC" id="3.4.19.13"/>
    </reaction>
</comment>
<organism evidence="13 14">
    <name type="scientific">Muricoccus roseus</name>
    <dbReference type="NCBI Taxonomy" id="198092"/>
    <lineage>
        <taxon>Bacteria</taxon>
        <taxon>Pseudomonadati</taxon>
        <taxon>Pseudomonadota</taxon>
        <taxon>Alphaproteobacteria</taxon>
        <taxon>Acetobacterales</taxon>
        <taxon>Roseomonadaceae</taxon>
        <taxon>Muricoccus</taxon>
    </lineage>
</organism>
<comment type="subunit">
    <text evidence="11">This enzyme consists of two polypeptide chains, which are synthesized in precursor form from a single polypeptide.</text>
</comment>
<comment type="catalytic activity">
    <reaction evidence="8 11">
        <text>an N-terminal (5-L-glutamyl)-[peptide] + an alpha-amino acid = 5-L-glutamyl amino acid + an N-terminal L-alpha-aminoacyl-[peptide]</text>
        <dbReference type="Rhea" id="RHEA:23904"/>
        <dbReference type="Rhea" id="RHEA-COMP:9780"/>
        <dbReference type="Rhea" id="RHEA-COMP:9795"/>
        <dbReference type="ChEBI" id="CHEBI:77644"/>
        <dbReference type="ChEBI" id="CHEBI:78597"/>
        <dbReference type="ChEBI" id="CHEBI:78599"/>
        <dbReference type="ChEBI" id="CHEBI:78608"/>
        <dbReference type="EC" id="2.3.2.2"/>
    </reaction>
</comment>
<comment type="similarity">
    <text evidence="3 11">Belongs to the gamma-glutamyltransferase family.</text>
</comment>
<protein>
    <recommendedName>
        <fullName evidence="11">Glutathione hydrolase proenzyme</fullName>
        <ecNumber evidence="11">2.3.2.2</ecNumber>
        <ecNumber evidence="11">3.4.19.13</ecNumber>
    </recommendedName>
    <component>
        <recommendedName>
            <fullName evidence="11">Glutathione hydrolase large chain</fullName>
        </recommendedName>
    </component>
    <component>
        <recommendedName>
            <fullName evidence="11">Glutathione hydrolase small chain</fullName>
        </recommendedName>
    </component>
</protein>
<evidence type="ECO:0000256" key="8">
    <source>
        <dbReference type="ARBA" id="ARBA00047417"/>
    </source>
</evidence>
<dbReference type="UniPathway" id="UPA00204"/>
<comment type="PTM">
    <text evidence="11">Cleaved by autocatalysis into a large and a small subunit.</text>
</comment>
<evidence type="ECO:0000313" key="13">
    <source>
        <dbReference type="EMBL" id="SHJ45251.1"/>
    </source>
</evidence>
<dbReference type="Proteomes" id="UP000184387">
    <property type="component" value="Unassembled WGS sequence"/>
</dbReference>